<evidence type="ECO:0000256" key="1">
    <source>
        <dbReference type="ARBA" id="ARBA00004308"/>
    </source>
</evidence>
<dbReference type="GO" id="GO:0012505">
    <property type="term" value="C:endomembrane system"/>
    <property type="evidence" value="ECO:0007669"/>
    <property type="project" value="UniProtKB-SubCell"/>
</dbReference>
<sequence>MFKKATKKIAYELDPTGMLIPVQSSNMSSKFKLLYLVKKVVSIWPWKPMKYVPTGVKLDKVLKEGDTRSIGQETNTKVTVSTSSVDEGKLRGTITTGICETDGKAKVSLLRSIGSTSLEAVEISLDDLMKTLERSKFDMSHWLIKKLQKDKVDGVGIVIQAVRTTNPLEVQMLTSARGSLKFYAEPLTQVSTAFSVNYEHKLTVEEGTILAFRVYELNIQHDGTLNSIGSPTKKKCIFVNDDIHIPEDNVTDFKSLKSHMGKNFSEFTLIDKTTKTHLWKFLSKLLPSTEALSLLYQMLEINQPEYENELLATEALSEDMKQTFKDLEEFLGISASDEDNPNELVRTLMIFVGVADDLDDLIMKYICRINKEARKQKLQLVETILEQVCSENETSTFTLPEDSFAENEEFLTLCGIEECEDMPTGNHFVVIPSQKPILLSMYVMMYGLESLDPENEG</sequence>
<keyword evidence="3" id="KW-0472">Membrane</keyword>
<evidence type="ECO:0000256" key="2">
    <source>
        <dbReference type="ARBA" id="ARBA00009279"/>
    </source>
</evidence>
<dbReference type="Proteomes" id="UP000886611">
    <property type="component" value="Unassembled WGS sequence"/>
</dbReference>
<evidence type="ECO:0000256" key="3">
    <source>
        <dbReference type="ARBA" id="ARBA00023136"/>
    </source>
</evidence>
<dbReference type="PANTHER" id="PTHR16399">
    <property type="entry name" value="GASDERMIN"/>
    <property type="match status" value="1"/>
</dbReference>
<proteinExistence type="inferred from homology"/>
<protein>
    <submittedName>
        <fullName evidence="5">GSDMA protein</fullName>
    </submittedName>
</protein>
<keyword evidence="6" id="KW-1185">Reference proteome</keyword>
<dbReference type="Pfam" id="PF04598">
    <property type="entry name" value="Gasdermin"/>
    <property type="match status" value="1"/>
</dbReference>
<dbReference type="EMBL" id="JAATIS010001241">
    <property type="protein sequence ID" value="KAG2466762.1"/>
    <property type="molecule type" value="Genomic_DNA"/>
</dbReference>
<reference evidence="5 6" key="1">
    <citation type="journal article" date="2021" name="Cell">
        <title>Tracing the genetic footprints of vertebrate landing in non-teleost ray-finned fishes.</title>
        <authorList>
            <person name="Bi X."/>
            <person name="Wang K."/>
            <person name="Yang L."/>
            <person name="Pan H."/>
            <person name="Jiang H."/>
            <person name="Wei Q."/>
            <person name="Fang M."/>
            <person name="Yu H."/>
            <person name="Zhu C."/>
            <person name="Cai Y."/>
            <person name="He Y."/>
            <person name="Gan X."/>
            <person name="Zeng H."/>
            <person name="Yu D."/>
            <person name="Zhu Y."/>
            <person name="Jiang H."/>
            <person name="Qiu Q."/>
            <person name="Yang H."/>
            <person name="Zhang Y.E."/>
            <person name="Wang W."/>
            <person name="Zhu M."/>
            <person name="He S."/>
            <person name="Zhang G."/>
        </authorList>
    </citation>
    <scope>NUCLEOTIDE SEQUENCE [LARGE SCALE GENOMIC DNA]</scope>
    <source>
        <strain evidence="5">Bchr_013</strain>
    </source>
</reference>
<dbReference type="AlphaFoldDB" id="A0A8X7XEX0"/>
<dbReference type="PANTHER" id="PTHR16399:SF18">
    <property type="entry name" value="GASDERMIN-A"/>
    <property type="match status" value="1"/>
</dbReference>
<dbReference type="InterPro" id="IPR040460">
    <property type="entry name" value="Gasdermin_pore"/>
</dbReference>
<comment type="similarity">
    <text evidence="2">Belongs to the gasdermin family.</text>
</comment>
<dbReference type="OrthoDB" id="9944616at2759"/>
<comment type="subcellular location">
    <subcellularLocation>
        <location evidence="1">Endomembrane system</location>
    </subcellularLocation>
</comment>
<feature type="non-terminal residue" evidence="5">
    <location>
        <position position="457"/>
    </location>
</feature>
<evidence type="ECO:0000313" key="5">
    <source>
        <dbReference type="EMBL" id="KAG2466762.1"/>
    </source>
</evidence>
<evidence type="ECO:0000259" key="4">
    <source>
        <dbReference type="Pfam" id="PF04598"/>
    </source>
</evidence>
<comment type="caution">
    <text evidence="5">The sequence shown here is derived from an EMBL/GenBank/DDBJ whole genome shotgun (WGS) entry which is preliminary data.</text>
</comment>
<gene>
    <name evidence="5" type="primary">Gsdma</name>
    <name evidence="5" type="ORF">GTO96_0020308</name>
</gene>
<evidence type="ECO:0000313" key="6">
    <source>
        <dbReference type="Proteomes" id="UP000886611"/>
    </source>
</evidence>
<name>A0A8X7XEX0_POLSE</name>
<dbReference type="InterPro" id="IPR007677">
    <property type="entry name" value="Gasdermin"/>
</dbReference>
<accession>A0A8X7XEX0</accession>
<organism evidence="5 6">
    <name type="scientific">Polypterus senegalus</name>
    <name type="common">Senegal bichir</name>
    <dbReference type="NCBI Taxonomy" id="55291"/>
    <lineage>
        <taxon>Eukaryota</taxon>
        <taxon>Metazoa</taxon>
        <taxon>Chordata</taxon>
        <taxon>Craniata</taxon>
        <taxon>Vertebrata</taxon>
        <taxon>Euteleostomi</taxon>
        <taxon>Actinopterygii</taxon>
        <taxon>Polypteriformes</taxon>
        <taxon>Polypteridae</taxon>
        <taxon>Polypterus</taxon>
    </lineage>
</organism>
<feature type="non-terminal residue" evidence="5">
    <location>
        <position position="1"/>
    </location>
</feature>
<feature type="domain" description="Gasdermin pore forming" evidence="4">
    <location>
        <begin position="1"/>
        <end position="236"/>
    </location>
</feature>